<evidence type="ECO:0000256" key="6">
    <source>
        <dbReference type="SAM" id="Phobius"/>
    </source>
</evidence>
<dbReference type="InterPro" id="IPR036259">
    <property type="entry name" value="MFS_trans_sf"/>
</dbReference>
<dbReference type="InterPro" id="IPR050189">
    <property type="entry name" value="MFS_Efflux_Transporters"/>
</dbReference>
<dbReference type="InterPro" id="IPR011701">
    <property type="entry name" value="MFS"/>
</dbReference>
<evidence type="ECO:0000256" key="5">
    <source>
        <dbReference type="ARBA" id="ARBA00023136"/>
    </source>
</evidence>
<feature type="transmembrane region" description="Helical" evidence="6">
    <location>
        <begin position="171"/>
        <end position="190"/>
    </location>
</feature>
<feature type="transmembrane region" description="Helical" evidence="6">
    <location>
        <begin position="359"/>
        <end position="377"/>
    </location>
</feature>
<dbReference type="EMBL" id="WEGK01000031">
    <property type="protein sequence ID" value="MQY24299.1"/>
    <property type="molecule type" value="Genomic_DNA"/>
</dbReference>
<feature type="transmembrane region" description="Helical" evidence="6">
    <location>
        <begin position="227"/>
        <end position="247"/>
    </location>
</feature>
<feature type="transmembrane region" description="Helical" evidence="6">
    <location>
        <begin position="398"/>
        <end position="419"/>
    </location>
</feature>
<keyword evidence="9" id="KW-1185">Reference proteome</keyword>
<feature type="transmembrane region" description="Helical" evidence="6">
    <location>
        <begin position="425"/>
        <end position="446"/>
    </location>
</feature>
<feature type="transmembrane region" description="Helical" evidence="6">
    <location>
        <begin position="114"/>
        <end position="131"/>
    </location>
</feature>
<feature type="transmembrane region" description="Helical" evidence="6">
    <location>
        <begin position="334"/>
        <end position="353"/>
    </location>
</feature>
<evidence type="ECO:0000256" key="4">
    <source>
        <dbReference type="ARBA" id="ARBA00022989"/>
    </source>
</evidence>
<keyword evidence="5 6" id="KW-0472">Membrane</keyword>
<dbReference type="PROSITE" id="PS50850">
    <property type="entry name" value="MFS"/>
    <property type="match status" value="1"/>
</dbReference>
<dbReference type="Gene3D" id="1.20.1250.20">
    <property type="entry name" value="MFS general substrate transporter like domains"/>
    <property type="match status" value="1"/>
</dbReference>
<keyword evidence="2" id="KW-1003">Cell membrane</keyword>
<protein>
    <submittedName>
        <fullName evidence="8">Inner membrane transport protein YdhP</fullName>
    </submittedName>
</protein>
<feature type="transmembrane region" description="Helical" evidence="6">
    <location>
        <begin position="197"/>
        <end position="215"/>
    </location>
</feature>
<dbReference type="Pfam" id="PF07690">
    <property type="entry name" value="MFS_1"/>
    <property type="match status" value="1"/>
</dbReference>
<dbReference type="GO" id="GO:0022857">
    <property type="term" value="F:transmembrane transporter activity"/>
    <property type="evidence" value="ECO:0007669"/>
    <property type="project" value="InterPro"/>
</dbReference>
<dbReference type="PANTHER" id="PTHR43124">
    <property type="entry name" value="PURINE EFFLUX PUMP PBUE"/>
    <property type="match status" value="1"/>
</dbReference>
<organism evidence="8 9">
    <name type="scientific">Nocardia macrotermitis</name>
    <dbReference type="NCBI Taxonomy" id="2585198"/>
    <lineage>
        <taxon>Bacteria</taxon>
        <taxon>Bacillati</taxon>
        <taxon>Actinomycetota</taxon>
        <taxon>Actinomycetes</taxon>
        <taxon>Mycobacteriales</taxon>
        <taxon>Nocardiaceae</taxon>
        <taxon>Nocardia</taxon>
    </lineage>
</organism>
<feature type="transmembrane region" description="Helical" evidence="6">
    <location>
        <begin position="302"/>
        <end position="327"/>
    </location>
</feature>
<feature type="transmembrane region" description="Helical" evidence="6">
    <location>
        <begin position="268"/>
        <end position="290"/>
    </location>
</feature>
<comment type="subcellular location">
    <subcellularLocation>
        <location evidence="1">Cell membrane</location>
        <topology evidence="1">Multi-pass membrane protein</topology>
    </subcellularLocation>
</comment>
<evidence type="ECO:0000259" key="7">
    <source>
        <dbReference type="PROSITE" id="PS50850"/>
    </source>
</evidence>
<keyword evidence="3 6" id="KW-0812">Transmembrane</keyword>
<dbReference type="CDD" id="cd17324">
    <property type="entry name" value="MFS_NepI_like"/>
    <property type="match status" value="1"/>
</dbReference>
<name>A0A7K0DF70_9NOCA</name>
<accession>A0A7K0DF70</accession>
<dbReference type="InterPro" id="IPR020846">
    <property type="entry name" value="MFS_dom"/>
</dbReference>
<feature type="transmembrane region" description="Helical" evidence="6">
    <location>
        <begin position="74"/>
        <end position="94"/>
    </location>
</feature>
<dbReference type="SUPFAM" id="SSF103473">
    <property type="entry name" value="MFS general substrate transporter"/>
    <property type="match status" value="1"/>
</dbReference>
<sequence length="450" mass="45416">MRSPLHRASDLDTAALLSTVPESLSASEVSVQPVPASESKAAVQAVTVRDGDPIVHPSQDAPAPRTRWHIPAMLALALGGFGIGTTEFVTMGLLPDIAHAMHVSEPTAGYGVSAYALGVVVGAPLIAALCARVPRKRLLVFLMIAFTVGNLATVLAPTFGTLVVARFVSGLPHGAYFGVASLAAATLAPAGQRAKAIAAVMLGLSAANVVGVPAATWLGQNLGWRDAYLVVAAIGFATVFAVARFVPQLSGIRVTDPRTELGALRRPQVLLTLVVGAVGFGGMFAVYTYITTTLTDVAGLSVGLVPLVLALFGLGMIVGSILGGVLADRGVDSSIFFALIAMVIILAGFVAAAHNPISASVGAFLVGAAGAAISPGLQTRLMDVAHDAQTLAAALNHAALNIANAAGAWLGGRVIAAGLGYTAPAAVGAGLAVAGVLLFTVTVRLARRTA</sequence>
<dbReference type="AlphaFoldDB" id="A0A7K0DF70"/>
<feature type="domain" description="Major facilitator superfamily (MFS) profile" evidence="7">
    <location>
        <begin position="72"/>
        <end position="447"/>
    </location>
</feature>
<dbReference type="Proteomes" id="UP000438448">
    <property type="component" value="Unassembled WGS sequence"/>
</dbReference>
<evidence type="ECO:0000256" key="3">
    <source>
        <dbReference type="ARBA" id="ARBA00022692"/>
    </source>
</evidence>
<evidence type="ECO:0000313" key="8">
    <source>
        <dbReference type="EMBL" id="MQY24299.1"/>
    </source>
</evidence>
<evidence type="ECO:0000256" key="2">
    <source>
        <dbReference type="ARBA" id="ARBA00022475"/>
    </source>
</evidence>
<proteinExistence type="predicted"/>
<feature type="transmembrane region" description="Helical" evidence="6">
    <location>
        <begin position="138"/>
        <end position="159"/>
    </location>
</feature>
<dbReference type="PANTHER" id="PTHR43124:SF3">
    <property type="entry name" value="CHLORAMPHENICOL EFFLUX PUMP RV0191"/>
    <property type="match status" value="1"/>
</dbReference>
<evidence type="ECO:0000313" key="9">
    <source>
        <dbReference type="Proteomes" id="UP000438448"/>
    </source>
</evidence>
<keyword evidence="4 6" id="KW-1133">Transmembrane helix</keyword>
<evidence type="ECO:0000256" key="1">
    <source>
        <dbReference type="ARBA" id="ARBA00004651"/>
    </source>
</evidence>
<dbReference type="GO" id="GO:0005886">
    <property type="term" value="C:plasma membrane"/>
    <property type="evidence" value="ECO:0007669"/>
    <property type="project" value="UniProtKB-SubCell"/>
</dbReference>
<comment type="caution">
    <text evidence="8">The sequence shown here is derived from an EMBL/GenBank/DDBJ whole genome shotgun (WGS) entry which is preliminary data.</text>
</comment>
<gene>
    <name evidence="8" type="primary">ydhP</name>
    <name evidence="8" type="ORF">NRB20_74340</name>
</gene>
<reference evidence="8 9" key="1">
    <citation type="submission" date="2019-10" db="EMBL/GenBank/DDBJ databases">
        <title>Nocardia macrotermitis sp. nov. and Nocardia aurantia sp. nov., isolated from the gut of fungus growing-termite Macrotermes natalensis.</title>
        <authorList>
            <person name="Benndorf R."/>
            <person name="Schwitalla J."/>
            <person name="Martin K."/>
            <person name="De Beer W."/>
            <person name="Kaster A.-K."/>
            <person name="Vollmers J."/>
            <person name="Poulsen M."/>
            <person name="Beemelmanns C."/>
        </authorList>
    </citation>
    <scope>NUCLEOTIDE SEQUENCE [LARGE SCALE GENOMIC DNA]</scope>
    <source>
        <strain evidence="8 9">RB20</strain>
    </source>
</reference>